<feature type="binding site" evidence="13">
    <location>
        <begin position="91"/>
        <end position="94"/>
    </location>
    <ligand>
        <name>substrate</name>
    </ligand>
</feature>
<organism evidence="14 16">
    <name type="scientific">Rathayibacter toxicus</name>
    <dbReference type="NCBI Taxonomy" id="145458"/>
    <lineage>
        <taxon>Bacteria</taxon>
        <taxon>Bacillati</taxon>
        <taxon>Actinomycetota</taxon>
        <taxon>Actinomycetes</taxon>
        <taxon>Micrococcales</taxon>
        <taxon>Microbacteriaceae</taxon>
        <taxon>Rathayibacter</taxon>
    </lineage>
</organism>
<dbReference type="KEGG" id="rtx:TI83_00305"/>
<evidence type="ECO:0000256" key="3">
    <source>
        <dbReference type="ARBA" id="ARBA00008621"/>
    </source>
</evidence>
<evidence type="ECO:0000256" key="8">
    <source>
        <dbReference type="ARBA" id="ARBA00025046"/>
    </source>
</evidence>
<comment type="similarity">
    <text evidence="3">Belongs to the class II aldolase/RraA-like family.</text>
</comment>
<dbReference type="GO" id="GO:0046872">
    <property type="term" value="F:metal ion binding"/>
    <property type="evidence" value="ECO:0007669"/>
    <property type="project" value="UniProtKB-KW"/>
</dbReference>
<evidence type="ECO:0000256" key="13">
    <source>
        <dbReference type="PIRSR" id="PIRSR605493-1"/>
    </source>
</evidence>
<evidence type="ECO:0000256" key="5">
    <source>
        <dbReference type="ARBA" id="ARBA00012213"/>
    </source>
</evidence>
<comment type="cofactor">
    <cofactor evidence="2">
        <name>a divalent metal cation</name>
        <dbReference type="ChEBI" id="CHEBI:60240"/>
    </cofactor>
</comment>
<reference evidence="15 17" key="2">
    <citation type="submission" date="2018-02" db="EMBL/GenBank/DDBJ databases">
        <title>Bacteriophage NCPPB3778 and a type I-E CRISPR drive the evolution of the US Biological Select Agent, Rathayibacter toxicus.</title>
        <authorList>
            <person name="Davis E.W.II."/>
            <person name="Tabima J.F."/>
            <person name="Weisberg A.J."/>
            <person name="Lopes L.D."/>
            <person name="Wiseman M.S."/>
            <person name="Wiseman M.S."/>
            <person name="Pupko T."/>
            <person name="Belcher M.S."/>
            <person name="Sechler A.J."/>
            <person name="Tancos M.A."/>
            <person name="Schroeder B.K."/>
            <person name="Murray T.D."/>
            <person name="Luster D.G."/>
            <person name="Schneider W.L."/>
            <person name="Rogers E."/>
            <person name="Andreote F.D."/>
            <person name="Grunwald N.J."/>
            <person name="Putnam M.L."/>
            <person name="Chang J.H."/>
        </authorList>
    </citation>
    <scope>NUCLEOTIDE SEQUENCE [LARGE SCALE GENOMIC DNA]</scope>
    <source>
        <strain evidence="15 17">FH99</strain>
    </source>
</reference>
<dbReference type="STRING" id="145458.APU90_06175"/>
<comment type="catalytic activity">
    <reaction evidence="12">
        <text>oxaloacetate + H(+) = pyruvate + CO2</text>
        <dbReference type="Rhea" id="RHEA:15641"/>
        <dbReference type="ChEBI" id="CHEBI:15361"/>
        <dbReference type="ChEBI" id="CHEBI:15378"/>
        <dbReference type="ChEBI" id="CHEBI:16452"/>
        <dbReference type="ChEBI" id="CHEBI:16526"/>
        <dbReference type="EC" id="4.1.1.112"/>
    </reaction>
</comment>
<evidence type="ECO:0000256" key="2">
    <source>
        <dbReference type="ARBA" id="ARBA00001968"/>
    </source>
</evidence>
<keyword evidence="13" id="KW-0460">Magnesium</keyword>
<dbReference type="InterPro" id="IPR036704">
    <property type="entry name" value="RraA/RraA-like_sf"/>
</dbReference>
<name>A0A0C5B7T9_9MICO</name>
<dbReference type="EC" id="4.1.3.17" evidence="5"/>
<dbReference type="InterPro" id="IPR005493">
    <property type="entry name" value="RraA/RraA-like"/>
</dbReference>
<evidence type="ECO:0000256" key="4">
    <source>
        <dbReference type="ARBA" id="ARBA00011233"/>
    </source>
</evidence>
<dbReference type="EC" id="4.1.1.112" evidence="6"/>
<dbReference type="Gene3D" id="3.50.30.40">
    <property type="entry name" value="Ribonuclease E inhibitor RraA/RraA-like"/>
    <property type="match status" value="1"/>
</dbReference>
<dbReference type="PANTHER" id="PTHR33254">
    <property type="entry name" value="4-HYDROXY-4-METHYL-2-OXOGLUTARATE ALDOLASE 3-RELATED"/>
    <property type="match status" value="1"/>
</dbReference>
<keyword evidence="16" id="KW-1185">Reference proteome</keyword>
<dbReference type="EMBL" id="LBFI01000010">
    <property type="protein sequence ID" value="KKM47055.1"/>
    <property type="molecule type" value="Genomic_DNA"/>
</dbReference>
<comment type="caution">
    <text evidence="14">The sequence shown here is derived from an EMBL/GenBank/DDBJ whole genome shotgun (WGS) entry which is preliminary data.</text>
</comment>
<evidence type="ECO:0000313" key="14">
    <source>
        <dbReference type="EMBL" id="KKM47055.1"/>
    </source>
</evidence>
<keyword evidence="15" id="KW-0489">Methyltransferase</keyword>
<dbReference type="EMBL" id="PSWU01000001">
    <property type="protein sequence ID" value="PPI17073.1"/>
    <property type="molecule type" value="Genomic_DNA"/>
</dbReference>
<comment type="function">
    <text evidence="8">Catalyzes the aldol cleavage of 4-hydroxy-4-methyl-2-oxoglutarate (HMG) into 2 molecules of pyruvate. Also contains a secondary oxaloacetate (OAA) decarboxylase activity due to the common pyruvate enolate transition state formed following C-C bond cleavage in the retro-aldol and decarboxylation reactions.</text>
</comment>
<dbReference type="RefSeq" id="WP_042733691.1">
    <property type="nucleotide sequence ID" value="NZ_CP010848.1"/>
</dbReference>
<dbReference type="GO" id="GO:0008948">
    <property type="term" value="F:oxaloacetate decarboxylase activity"/>
    <property type="evidence" value="ECO:0007669"/>
    <property type="project" value="UniProtKB-EC"/>
</dbReference>
<keyword evidence="13" id="KW-0479">Metal-binding</keyword>
<dbReference type="SUPFAM" id="SSF89562">
    <property type="entry name" value="RraA-like"/>
    <property type="match status" value="1"/>
</dbReference>
<dbReference type="PANTHER" id="PTHR33254:SF4">
    <property type="entry name" value="4-HYDROXY-4-METHYL-2-OXOGLUTARATE ALDOLASE 3-RELATED"/>
    <property type="match status" value="1"/>
</dbReference>
<gene>
    <name evidence="15" type="ORF">C5C51_00105</name>
    <name evidence="14" type="ORF">VT73_00850</name>
</gene>
<dbReference type="Proteomes" id="UP000052979">
    <property type="component" value="Unassembled WGS sequence"/>
</dbReference>
<evidence type="ECO:0000256" key="1">
    <source>
        <dbReference type="ARBA" id="ARBA00001342"/>
    </source>
</evidence>
<dbReference type="Proteomes" id="UP000237966">
    <property type="component" value="Unassembled WGS sequence"/>
</dbReference>
<dbReference type="OrthoDB" id="9805307at2"/>
<dbReference type="GO" id="GO:0008168">
    <property type="term" value="F:methyltransferase activity"/>
    <property type="evidence" value="ECO:0007669"/>
    <property type="project" value="UniProtKB-KW"/>
</dbReference>
<accession>A0A0C5B7T9</accession>
<evidence type="ECO:0000256" key="11">
    <source>
        <dbReference type="ARBA" id="ARBA00032305"/>
    </source>
</evidence>
<evidence type="ECO:0000256" key="9">
    <source>
        <dbReference type="ARBA" id="ARBA00029596"/>
    </source>
</evidence>
<dbReference type="AlphaFoldDB" id="A0A0C5B7T9"/>
<evidence type="ECO:0000313" key="17">
    <source>
        <dbReference type="Proteomes" id="UP000237966"/>
    </source>
</evidence>
<dbReference type="PATRIC" id="fig|145458.7.peg.65"/>
<feature type="binding site" evidence="13">
    <location>
        <position position="113"/>
    </location>
    <ligand>
        <name>substrate</name>
    </ligand>
</feature>
<evidence type="ECO:0000256" key="12">
    <source>
        <dbReference type="ARBA" id="ARBA00047973"/>
    </source>
</evidence>
<proteinExistence type="inferred from homology"/>
<evidence type="ECO:0000256" key="7">
    <source>
        <dbReference type="ARBA" id="ARBA00016549"/>
    </source>
</evidence>
<evidence type="ECO:0000313" key="15">
    <source>
        <dbReference type="EMBL" id="PPI17073.1"/>
    </source>
</evidence>
<protein>
    <recommendedName>
        <fullName evidence="7">Putative 4-hydroxy-4-methyl-2-oxoglutarate aldolase</fullName>
        <ecNumber evidence="6">4.1.1.112</ecNumber>
        <ecNumber evidence="5">4.1.3.17</ecNumber>
    </recommendedName>
    <alternativeName>
        <fullName evidence="11">Oxaloacetate decarboxylase</fullName>
    </alternativeName>
    <alternativeName>
        <fullName evidence="9">Regulator of ribonuclease activity homolog</fullName>
    </alternativeName>
    <alternativeName>
        <fullName evidence="10">RraA-like protein</fullName>
    </alternativeName>
</protein>
<dbReference type="Pfam" id="PF03737">
    <property type="entry name" value="RraA-like"/>
    <property type="match status" value="1"/>
</dbReference>
<comment type="cofactor">
    <cofactor evidence="13">
        <name>Mg(2+)</name>
        <dbReference type="ChEBI" id="CHEBI:18420"/>
    </cofactor>
</comment>
<evidence type="ECO:0000256" key="6">
    <source>
        <dbReference type="ARBA" id="ARBA00012947"/>
    </source>
</evidence>
<dbReference type="KEGG" id="rtc:APU90_06175"/>
<keyword evidence="15" id="KW-0808">Transferase</keyword>
<reference evidence="14 16" key="1">
    <citation type="submission" date="2015-04" db="EMBL/GenBank/DDBJ databases">
        <title>Draft genome sequence of Rathayibacter toxicus strain FH-142 (AKA 70134 or CS 32), a Western Australian isolate.</title>
        <authorList>
            <consortium name="Consortium for Microbial Forensics and Genomics (microFORGE)"/>
            <person name="Knight B.M."/>
            <person name="Roberts D.P."/>
            <person name="Lin D."/>
            <person name="Hari K."/>
            <person name="Fletcher J."/>
            <person name="Melcher U."/>
            <person name="Blagden T."/>
            <person name="Luster D.G."/>
            <person name="Sechler A.J."/>
            <person name="Schneider W.L."/>
            <person name="Winegar R.A."/>
        </authorList>
    </citation>
    <scope>NUCLEOTIDE SEQUENCE [LARGE SCALE GENOMIC DNA]</scope>
    <source>
        <strain evidence="14 16">FH142</strain>
    </source>
</reference>
<evidence type="ECO:0000313" key="16">
    <source>
        <dbReference type="Proteomes" id="UP000052979"/>
    </source>
</evidence>
<dbReference type="GO" id="GO:0032259">
    <property type="term" value="P:methylation"/>
    <property type="evidence" value="ECO:0007669"/>
    <property type="project" value="UniProtKB-KW"/>
</dbReference>
<dbReference type="GO" id="GO:0047443">
    <property type="term" value="F:4-hydroxy-4-methyl-2-oxoglutarate aldolase activity"/>
    <property type="evidence" value="ECO:0007669"/>
    <property type="project" value="UniProtKB-EC"/>
</dbReference>
<dbReference type="GeneID" id="93666170"/>
<evidence type="ECO:0000256" key="10">
    <source>
        <dbReference type="ARBA" id="ARBA00030169"/>
    </source>
</evidence>
<comment type="catalytic activity">
    <reaction evidence="1">
        <text>4-hydroxy-4-methyl-2-oxoglutarate = 2 pyruvate</text>
        <dbReference type="Rhea" id="RHEA:22748"/>
        <dbReference type="ChEBI" id="CHEBI:15361"/>
        <dbReference type="ChEBI" id="CHEBI:58276"/>
        <dbReference type="EC" id="4.1.3.17"/>
    </reaction>
</comment>
<sequence>MNLSLADFDGIDTASVSDAMDGLGLKSSWLPSISPRVPGTRLLGPAYTVRYSPITELSAGFRNAANFIDSVPSGSVIVSVNSTGISCTTWGDLVTIAAMKRGVSGAIISGYARDISPIRRMNFSLFSSGVSMVSAKNRISMEAVQVPVEIDGVTVSPGDIVIADDNGAMVIESTVSTKVLGRSLSVEEVENDIARAVQNGSSLRSARERYGYATPWSRASQ</sequence>
<comment type="subunit">
    <text evidence="4">Homotrimer.</text>
</comment>
<feature type="binding site" evidence="13">
    <location>
        <position position="114"/>
    </location>
    <ligand>
        <name>Mg(2+)</name>
        <dbReference type="ChEBI" id="CHEBI:18420"/>
    </ligand>
</feature>
<dbReference type="CDD" id="cd16841">
    <property type="entry name" value="RraA_family"/>
    <property type="match status" value="1"/>
</dbReference>